<comment type="caution">
    <text evidence="2">The sequence shown here is derived from an EMBL/GenBank/DDBJ whole genome shotgun (WGS) entry which is preliminary data.</text>
</comment>
<organism evidence="2 3">
    <name type="scientific">Folsomia candida</name>
    <name type="common">Springtail</name>
    <dbReference type="NCBI Taxonomy" id="158441"/>
    <lineage>
        <taxon>Eukaryota</taxon>
        <taxon>Metazoa</taxon>
        <taxon>Ecdysozoa</taxon>
        <taxon>Arthropoda</taxon>
        <taxon>Hexapoda</taxon>
        <taxon>Collembola</taxon>
        <taxon>Entomobryomorpha</taxon>
        <taxon>Isotomoidea</taxon>
        <taxon>Isotomidae</taxon>
        <taxon>Proisotominae</taxon>
        <taxon>Folsomia</taxon>
    </lineage>
</organism>
<dbReference type="Proteomes" id="UP000198287">
    <property type="component" value="Unassembled WGS sequence"/>
</dbReference>
<proteinExistence type="predicted"/>
<dbReference type="EMBL" id="LNIX01000015">
    <property type="protein sequence ID" value="OXA46525.1"/>
    <property type="molecule type" value="Genomic_DNA"/>
</dbReference>
<dbReference type="AlphaFoldDB" id="A0A226DLW2"/>
<dbReference type="PANTHER" id="PTHR31025">
    <property type="entry name" value="SI:CH211-196P9.1-RELATED"/>
    <property type="match status" value="1"/>
</dbReference>
<accession>A0A226DLW2</accession>
<keyword evidence="3" id="KW-1185">Reference proteome</keyword>
<reference evidence="2 3" key="1">
    <citation type="submission" date="2015-12" db="EMBL/GenBank/DDBJ databases">
        <title>The genome of Folsomia candida.</title>
        <authorList>
            <person name="Faddeeva A."/>
            <person name="Derks M.F."/>
            <person name="Anvar Y."/>
            <person name="Smit S."/>
            <person name="Van Straalen N."/>
            <person name="Roelofs D."/>
        </authorList>
    </citation>
    <scope>NUCLEOTIDE SEQUENCE [LARGE SCALE GENOMIC DNA]</scope>
    <source>
        <strain evidence="2 3">VU population</strain>
        <tissue evidence="2">Whole body</tissue>
    </source>
</reference>
<protein>
    <submittedName>
        <fullName evidence="2">Uncharacterized protein</fullName>
    </submittedName>
</protein>
<name>A0A226DLW2_FOLCA</name>
<gene>
    <name evidence="2" type="ORF">Fcan01_18904</name>
</gene>
<dbReference type="OrthoDB" id="6780164at2759"/>
<feature type="region of interest" description="Disordered" evidence="1">
    <location>
        <begin position="226"/>
        <end position="247"/>
    </location>
</feature>
<evidence type="ECO:0000256" key="1">
    <source>
        <dbReference type="SAM" id="MobiDB-lite"/>
    </source>
</evidence>
<sequence>MSSTKLVRVSNNIRGKKLISSDGNFEEFLSSVRSKFELDEAENITFVDEYGAEVDSDVFPILVSLDGIQNIIFKLEEESSVLEIDLSYNNTSQSSYFLPAAGNIGLSQSFGIGDNFKQILQTTVQQNNVIHGIVEDCKSKGFVDDKSSTILINEFVSKLIEVKGDSPATSVQKQFAAAIVEILPCWRYSGSKYGLDILFDEVSRSGLIQTRLRRIHQILHTSQKVNSAKKTKKRSTGGPCVKTARNEEPADDQQYESLILLLNGTCAKTGKERLKELITNTYHHRIYLRQSNPQSIFLHYKKFKECDFMISFEFSLMKEESQHNFTNSWPVFSSKLLIKAKEFNSSPAVTKYLAEESDQWDQSLAALFLLLHLIPPAAQGKAKGSRSKTTCAQMLMVSYYKSGTPLNSILDTWSDEKRQPNLICLGEDKKNLVYFFLVVDKILLPIDATNSTEAIDRLFKSHYVFSAEYDKNLQGVWKFLQVFIYKIDVDKTDLSRKIKQVSSQLHGILAESRLE</sequence>
<evidence type="ECO:0000313" key="3">
    <source>
        <dbReference type="Proteomes" id="UP000198287"/>
    </source>
</evidence>
<dbReference type="PANTHER" id="PTHR31025:SF29">
    <property type="entry name" value="SI:CH211-196P9.1"/>
    <property type="match status" value="1"/>
</dbReference>
<evidence type="ECO:0000313" key="2">
    <source>
        <dbReference type="EMBL" id="OXA46525.1"/>
    </source>
</evidence>